<dbReference type="EMBL" id="LAZR01048118">
    <property type="protein sequence ID" value="KKK92664.1"/>
    <property type="molecule type" value="Genomic_DNA"/>
</dbReference>
<name>A0A0F9BQ44_9ZZZZ</name>
<sequence length="258" mass="29332">MAAKVKVWSVAPISSEKILPTTQAPRSPRVRMTARACRGQYVPLSFCVRSSEPLVGLRVETTYPDGWEVVVHIVKCWWQSNDKTGKHGRPVFTPELLLKDTALVVPDMDDKRNIIRRPVQDATKLQPIYLPANTTQQYWITFHISDDAPAAAYPLHVQLRSRNVLLGTYPIEIEVLPFELEQPDVDCGVYCVSILAESNDKPQIGARMSRTKDRYRAEMENLARHGITSPTFDQPLDDFFEEAIEIRREAGIKVDPLY</sequence>
<proteinExistence type="predicted"/>
<protein>
    <submittedName>
        <fullName evidence="1">Uncharacterized protein</fullName>
    </submittedName>
</protein>
<gene>
    <name evidence="1" type="ORF">LCGC14_2700690</name>
</gene>
<feature type="non-terminal residue" evidence="1">
    <location>
        <position position="258"/>
    </location>
</feature>
<reference evidence="1" key="1">
    <citation type="journal article" date="2015" name="Nature">
        <title>Complex archaea that bridge the gap between prokaryotes and eukaryotes.</title>
        <authorList>
            <person name="Spang A."/>
            <person name="Saw J.H."/>
            <person name="Jorgensen S.L."/>
            <person name="Zaremba-Niedzwiedzka K."/>
            <person name="Martijn J."/>
            <person name="Lind A.E."/>
            <person name="van Eijk R."/>
            <person name="Schleper C."/>
            <person name="Guy L."/>
            <person name="Ettema T.J."/>
        </authorList>
    </citation>
    <scope>NUCLEOTIDE SEQUENCE</scope>
</reference>
<evidence type="ECO:0000313" key="1">
    <source>
        <dbReference type="EMBL" id="KKK92664.1"/>
    </source>
</evidence>
<organism evidence="1">
    <name type="scientific">marine sediment metagenome</name>
    <dbReference type="NCBI Taxonomy" id="412755"/>
    <lineage>
        <taxon>unclassified sequences</taxon>
        <taxon>metagenomes</taxon>
        <taxon>ecological metagenomes</taxon>
    </lineage>
</organism>
<accession>A0A0F9BQ44</accession>
<dbReference type="AlphaFoldDB" id="A0A0F9BQ44"/>
<comment type="caution">
    <text evidence="1">The sequence shown here is derived from an EMBL/GenBank/DDBJ whole genome shotgun (WGS) entry which is preliminary data.</text>
</comment>